<name>A0AA90GWW0_9ACTN</name>
<feature type="compositionally biased region" description="Gly residues" evidence="1">
    <location>
        <begin position="59"/>
        <end position="78"/>
    </location>
</feature>
<feature type="region of interest" description="Disordered" evidence="1">
    <location>
        <begin position="163"/>
        <end position="221"/>
    </location>
</feature>
<feature type="region of interest" description="Disordered" evidence="1">
    <location>
        <begin position="1"/>
        <end position="30"/>
    </location>
</feature>
<evidence type="ECO:0000313" key="2">
    <source>
        <dbReference type="EMBL" id="MDI5969369.1"/>
    </source>
</evidence>
<feature type="compositionally biased region" description="Gly residues" evidence="1">
    <location>
        <begin position="163"/>
        <end position="176"/>
    </location>
</feature>
<evidence type="ECO:0000256" key="1">
    <source>
        <dbReference type="SAM" id="MobiDB-lite"/>
    </source>
</evidence>
<comment type="caution">
    <text evidence="2">The sequence shown here is derived from an EMBL/GenBank/DDBJ whole genome shotgun (WGS) entry which is preliminary data.</text>
</comment>
<sequence length="270" mass="27553">MVVQDRETHADRGGDRLVARSGGTDVGDEVEDLAGHLSGRAGVVGGVLQQASQRAHRNGGAGHGGVDGGGGGGGGRGLLAGRSSRRCRGMRERGAGENSGEGVKVVECVGQSRAEVGAGAPGECEEIEEGFVDEESFEADAGRCMVPAGGRRGRRGEFVVQPEGGGAGLGQGGAGERAGPVRGRRGRGEAARVQEQRAERVEDCGDVGRPPGRVGADEPVQPRNVLGGLQVRGKRRGFCAGRVGFERAVRGGQLGQVLPVGDHGGPARYR</sequence>
<feature type="compositionally biased region" description="Basic and acidic residues" evidence="1">
    <location>
        <begin position="186"/>
        <end position="203"/>
    </location>
</feature>
<protein>
    <submittedName>
        <fullName evidence="2">Uncharacterized protein</fullName>
    </submittedName>
</protein>
<feature type="region of interest" description="Disordered" evidence="1">
    <location>
        <begin position="50"/>
        <end position="98"/>
    </location>
</feature>
<gene>
    <name evidence="2" type="ORF">POF50_008415</name>
</gene>
<reference evidence="2" key="1">
    <citation type="submission" date="2023-05" db="EMBL/GenBank/DDBJ databases">
        <title>Streptantibioticus silvisoli sp. nov., acidotolerant actinomycetes 1 from pine litter.</title>
        <authorList>
            <person name="Swiecimska M."/>
            <person name="Golinska P."/>
            <person name="Sangal V."/>
            <person name="Wachnowicz B."/>
            <person name="Goodfellow M."/>
        </authorList>
    </citation>
    <scope>NUCLEOTIDE SEQUENCE</scope>
    <source>
        <strain evidence="2">SL13</strain>
    </source>
</reference>
<proteinExistence type="predicted"/>
<dbReference type="EMBL" id="JABXJJ020000009">
    <property type="protein sequence ID" value="MDI5969369.1"/>
    <property type="molecule type" value="Genomic_DNA"/>
</dbReference>
<dbReference type="RefSeq" id="WP_282698587.1">
    <property type="nucleotide sequence ID" value="NZ_JABXJJ020000009.1"/>
</dbReference>
<accession>A0AA90GWW0</accession>
<organism evidence="2">
    <name type="scientific">Streptantibioticus silvisoli</name>
    <dbReference type="NCBI Taxonomy" id="2705255"/>
    <lineage>
        <taxon>Bacteria</taxon>
        <taxon>Bacillati</taxon>
        <taxon>Actinomycetota</taxon>
        <taxon>Actinomycetes</taxon>
        <taxon>Kitasatosporales</taxon>
        <taxon>Streptomycetaceae</taxon>
        <taxon>Streptantibioticus</taxon>
    </lineage>
</organism>
<dbReference type="AlphaFoldDB" id="A0AA90GWW0"/>
<feature type="compositionally biased region" description="Basic and acidic residues" evidence="1">
    <location>
        <begin position="1"/>
        <end position="18"/>
    </location>
</feature>